<comment type="catalytic activity">
    <reaction evidence="20">
        <text>[DNA-directed RNA polymerase] + ATP = phospho-[DNA-directed RNA polymerase] + ADP + H(+)</text>
        <dbReference type="Rhea" id="RHEA:10216"/>
        <dbReference type="Rhea" id="RHEA-COMP:11321"/>
        <dbReference type="Rhea" id="RHEA-COMP:11322"/>
        <dbReference type="ChEBI" id="CHEBI:15378"/>
        <dbReference type="ChEBI" id="CHEBI:30616"/>
        <dbReference type="ChEBI" id="CHEBI:43176"/>
        <dbReference type="ChEBI" id="CHEBI:68546"/>
        <dbReference type="ChEBI" id="CHEBI:456216"/>
        <dbReference type="EC" id="2.7.11.23"/>
    </reaction>
</comment>
<keyword evidence="11 21" id="KW-0067">ATP-binding</keyword>
<keyword evidence="25" id="KW-1185">Reference proteome</keyword>
<dbReference type="PANTHER" id="PTHR24056">
    <property type="entry name" value="CELL DIVISION PROTEIN KINASE"/>
    <property type="match status" value="1"/>
</dbReference>
<keyword evidence="13" id="KW-0131">Cell cycle</keyword>
<feature type="domain" description="Protein kinase" evidence="23">
    <location>
        <begin position="216"/>
        <end position="508"/>
    </location>
</feature>
<evidence type="ECO:0000256" key="21">
    <source>
        <dbReference type="PROSITE-ProRule" id="PRU10141"/>
    </source>
</evidence>
<keyword evidence="9" id="KW-0498">Mitosis</keyword>
<evidence type="ECO:0000256" key="3">
    <source>
        <dbReference type="ARBA" id="ARBA00012409"/>
    </source>
</evidence>
<evidence type="ECO:0000256" key="14">
    <source>
        <dbReference type="ARBA" id="ARBA00038543"/>
    </source>
</evidence>
<comment type="similarity">
    <text evidence="2">Belongs to the protein kinase superfamily. CMGC Ser/Thr protein kinase family. CDC2/CDKX subfamily.</text>
</comment>
<feature type="region of interest" description="Disordered" evidence="22">
    <location>
        <begin position="1"/>
        <end position="75"/>
    </location>
</feature>
<comment type="cofactor">
    <cofactor evidence="1">
        <name>Mg(2+)</name>
        <dbReference type="ChEBI" id="CHEBI:18420"/>
    </cofactor>
</comment>
<dbReference type="PROSITE" id="PS00107">
    <property type="entry name" value="PROTEIN_KINASE_ATP"/>
    <property type="match status" value="1"/>
</dbReference>
<dbReference type="InterPro" id="IPR050108">
    <property type="entry name" value="CDK"/>
</dbReference>
<dbReference type="PROSITE" id="PS00108">
    <property type="entry name" value="PROTEIN_KINASE_ST"/>
    <property type="match status" value="1"/>
</dbReference>
<dbReference type="EC" id="2.7.11.22" evidence="4"/>
<dbReference type="Gene3D" id="3.30.200.20">
    <property type="entry name" value="Phosphorylase Kinase, domain 1"/>
    <property type="match status" value="1"/>
</dbReference>
<keyword evidence="8 21" id="KW-0547">Nucleotide-binding</keyword>
<gene>
    <name evidence="24" type="primary">Contig7267.g7771</name>
    <name evidence="24" type="ORF">STYLEM_9083</name>
</gene>
<evidence type="ECO:0000256" key="12">
    <source>
        <dbReference type="ARBA" id="ARBA00022842"/>
    </source>
</evidence>
<evidence type="ECO:0000256" key="6">
    <source>
        <dbReference type="ARBA" id="ARBA00022618"/>
    </source>
</evidence>
<evidence type="ECO:0000256" key="5">
    <source>
        <dbReference type="ARBA" id="ARBA00022527"/>
    </source>
</evidence>
<dbReference type="GO" id="GO:0005634">
    <property type="term" value="C:nucleus"/>
    <property type="evidence" value="ECO:0007669"/>
    <property type="project" value="TreeGrafter"/>
</dbReference>
<evidence type="ECO:0000256" key="9">
    <source>
        <dbReference type="ARBA" id="ARBA00022776"/>
    </source>
</evidence>
<dbReference type="GO" id="GO:0051301">
    <property type="term" value="P:cell division"/>
    <property type="evidence" value="ECO:0007669"/>
    <property type="project" value="UniProtKB-KW"/>
</dbReference>
<dbReference type="GO" id="GO:0004693">
    <property type="term" value="F:cyclin-dependent protein serine/threonine kinase activity"/>
    <property type="evidence" value="ECO:0007669"/>
    <property type="project" value="UniProtKB-EC"/>
</dbReference>
<evidence type="ECO:0000256" key="17">
    <source>
        <dbReference type="ARBA" id="ARBA00042858"/>
    </source>
</evidence>
<reference evidence="24 25" key="1">
    <citation type="submission" date="2014-06" db="EMBL/GenBank/DDBJ databases">
        <authorList>
            <person name="Swart Estienne"/>
        </authorList>
    </citation>
    <scope>NUCLEOTIDE SEQUENCE [LARGE SCALE GENOMIC DNA]</scope>
    <source>
        <strain evidence="24 25">130c</strain>
    </source>
</reference>
<dbReference type="AlphaFoldDB" id="A0A078AEZ2"/>
<evidence type="ECO:0000256" key="8">
    <source>
        <dbReference type="ARBA" id="ARBA00022741"/>
    </source>
</evidence>
<feature type="binding site" evidence="21">
    <location>
        <position position="245"/>
    </location>
    <ligand>
        <name>ATP</name>
        <dbReference type="ChEBI" id="CHEBI:30616"/>
    </ligand>
</feature>
<evidence type="ECO:0000313" key="24">
    <source>
        <dbReference type="EMBL" id="CDW80087.1"/>
    </source>
</evidence>
<dbReference type="InParanoid" id="A0A078AEZ2"/>
<dbReference type="Gene3D" id="1.10.510.10">
    <property type="entry name" value="Transferase(Phosphotransferase) domain 1"/>
    <property type="match status" value="1"/>
</dbReference>
<evidence type="ECO:0000313" key="25">
    <source>
        <dbReference type="Proteomes" id="UP000039865"/>
    </source>
</evidence>
<evidence type="ECO:0000256" key="19">
    <source>
        <dbReference type="ARBA" id="ARBA00048367"/>
    </source>
</evidence>
<evidence type="ECO:0000259" key="23">
    <source>
        <dbReference type="PROSITE" id="PS50011"/>
    </source>
</evidence>
<keyword evidence="5" id="KW-0723">Serine/threonine-protein kinase</keyword>
<dbReference type="EMBL" id="CCKQ01008626">
    <property type="protein sequence ID" value="CDW80087.1"/>
    <property type="molecule type" value="Genomic_DNA"/>
</dbReference>
<sequence>MNSNNNNEHHNNAKKTNSNGMFNQATTNHDGPKRIGSSDRPSPRFNGVQNEKPRTGLGSKKNDRSQNNAVNNPEEKIRNIVKIPQRQVVADQSHYNSEQYMGMMQNTKVLPGAAIKRNQRFLSTDKTMIKSHISQHQAPQSNMVPIEIGHQRQKSDNRGIGGVQTEQGGQMGDDSEDLMGHNYQQQKHLNTFTTPEDEKEDLSQIIKFGKTQFSDYTKVSVLGRGTYGEVTRCIHIQSGLEVAIKTFFFDNVQNGINYSTMREISLLKSLSQYPQFVKMLDVIKDDNHKDKIIHCVFEYCLTTLGKFLAKQKLMGKPFSLERIQDMMKGLLIAIDIMHGKMILHRDIKPDNILMDNKCNLKLADFGLAKKASFMQRRKSNTIVSLWYRAPEIVLGSEDYLLGVDMWSIGCIFAEFFTLVPVFQCKNEEEALNRAFKILGSPSETHSPHLLKLKKFSQINLPKYSVPQSLAQSFPMIENQNALDLLSKLIALDPRHRISAKEALRHDFFLPISKKQEIQDFKTKITHQNRQQVTPNTHQNFHL</sequence>
<dbReference type="SUPFAM" id="SSF56112">
    <property type="entry name" value="Protein kinase-like (PK-like)"/>
    <property type="match status" value="1"/>
</dbReference>
<protein>
    <recommendedName>
        <fullName evidence="15">Cyclin-dependent kinase 2 homolog</fullName>
        <ecNumber evidence="4">2.7.11.22</ecNumber>
        <ecNumber evidence="3">2.7.11.23</ecNumber>
    </recommendedName>
    <alternativeName>
        <fullName evidence="16">Cell division control protein 2 homolog</fullName>
    </alternativeName>
    <alternativeName>
        <fullName evidence="17">cdc2-related kinase 2</fullName>
    </alternativeName>
</protein>
<keyword evidence="12" id="KW-0460">Magnesium</keyword>
<organism evidence="24 25">
    <name type="scientific">Stylonychia lemnae</name>
    <name type="common">Ciliate</name>
    <dbReference type="NCBI Taxonomy" id="5949"/>
    <lineage>
        <taxon>Eukaryota</taxon>
        <taxon>Sar</taxon>
        <taxon>Alveolata</taxon>
        <taxon>Ciliophora</taxon>
        <taxon>Intramacronucleata</taxon>
        <taxon>Spirotrichea</taxon>
        <taxon>Stichotrichia</taxon>
        <taxon>Sporadotrichida</taxon>
        <taxon>Oxytrichidae</taxon>
        <taxon>Stylonychinae</taxon>
        <taxon>Stylonychia</taxon>
    </lineage>
</organism>
<evidence type="ECO:0000256" key="22">
    <source>
        <dbReference type="SAM" id="MobiDB-lite"/>
    </source>
</evidence>
<dbReference type="InterPro" id="IPR008271">
    <property type="entry name" value="Ser/Thr_kinase_AS"/>
</dbReference>
<feature type="region of interest" description="Disordered" evidence="22">
    <location>
        <begin position="152"/>
        <end position="178"/>
    </location>
</feature>
<dbReference type="InterPro" id="IPR017441">
    <property type="entry name" value="Protein_kinase_ATP_BS"/>
</dbReference>
<dbReference type="Pfam" id="PF00069">
    <property type="entry name" value="Pkinase"/>
    <property type="match status" value="1"/>
</dbReference>
<evidence type="ECO:0000256" key="13">
    <source>
        <dbReference type="ARBA" id="ARBA00023306"/>
    </source>
</evidence>
<proteinExistence type="inferred from homology"/>
<evidence type="ECO:0000256" key="16">
    <source>
        <dbReference type="ARBA" id="ARBA00041902"/>
    </source>
</evidence>
<dbReference type="EC" id="2.7.11.23" evidence="3"/>
<evidence type="ECO:0000256" key="4">
    <source>
        <dbReference type="ARBA" id="ARBA00012425"/>
    </source>
</evidence>
<evidence type="ECO:0000256" key="1">
    <source>
        <dbReference type="ARBA" id="ARBA00001946"/>
    </source>
</evidence>
<accession>A0A078AEZ2</accession>
<comment type="catalytic activity">
    <reaction evidence="18">
        <text>L-threonyl-[protein] + ATP = O-phospho-L-threonyl-[protein] + ADP + H(+)</text>
        <dbReference type="Rhea" id="RHEA:46608"/>
        <dbReference type="Rhea" id="RHEA-COMP:11060"/>
        <dbReference type="Rhea" id="RHEA-COMP:11605"/>
        <dbReference type="ChEBI" id="CHEBI:15378"/>
        <dbReference type="ChEBI" id="CHEBI:30013"/>
        <dbReference type="ChEBI" id="CHEBI:30616"/>
        <dbReference type="ChEBI" id="CHEBI:61977"/>
        <dbReference type="ChEBI" id="CHEBI:456216"/>
        <dbReference type="EC" id="2.7.11.22"/>
    </reaction>
</comment>
<dbReference type="FunFam" id="1.10.510.10:FF:000624">
    <property type="entry name" value="Mitogen-activated protein kinase"/>
    <property type="match status" value="1"/>
</dbReference>
<name>A0A078AEZ2_STYLE</name>
<evidence type="ECO:0000256" key="7">
    <source>
        <dbReference type="ARBA" id="ARBA00022679"/>
    </source>
</evidence>
<dbReference type="GO" id="GO:0005524">
    <property type="term" value="F:ATP binding"/>
    <property type="evidence" value="ECO:0007669"/>
    <property type="project" value="UniProtKB-UniRule"/>
</dbReference>
<evidence type="ECO:0000256" key="15">
    <source>
        <dbReference type="ARBA" id="ARBA00039612"/>
    </source>
</evidence>
<feature type="compositionally biased region" description="Polar residues" evidence="22">
    <location>
        <begin position="14"/>
        <end position="29"/>
    </location>
</feature>
<dbReference type="SMART" id="SM00220">
    <property type="entry name" value="S_TKc"/>
    <property type="match status" value="1"/>
</dbReference>
<evidence type="ECO:0000256" key="2">
    <source>
        <dbReference type="ARBA" id="ARBA00006485"/>
    </source>
</evidence>
<keyword evidence="7" id="KW-0808">Transferase</keyword>
<comment type="catalytic activity">
    <reaction evidence="19">
        <text>L-seryl-[protein] + ATP = O-phospho-L-seryl-[protein] + ADP + H(+)</text>
        <dbReference type="Rhea" id="RHEA:17989"/>
        <dbReference type="Rhea" id="RHEA-COMP:9863"/>
        <dbReference type="Rhea" id="RHEA-COMP:11604"/>
        <dbReference type="ChEBI" id="CHEBI:15378"/>
        <dbReference type="ChEBI" id="CHEBI:29999"/>
        <dbReference type="ChEBI" id="CHEBI:30616"/>
        <dbReference type="ChEBI" id="CHEBI:83421"/>
        <dbReference type="ChEBI" id="CHEBI:456216"/>
        <dbReference type="EC" id="2.7.11.22"/>
    </reaction>
</comment>
<dbReference type="GO" id="GO:0008353">
    <property type="term" value="F:RNA polymerase II CTD heptapeptide repeat kinase activity"/>
    <property type="evidence" value="ECO:0007669"/>
    <property type="project" value="UniProtKB-EC"/>
</dbReference>
<evidence type="ECO:0000256" key="18">
    <source>
        <dbReference type="ARBA" id="ARBA00047811"/>
    </source>
</evidence>
<evidence type="ECO:0000256" key="11">
    <source>
        <dbReference type="ARBA" id="ARBA00022840"/>
    </source>
</evidence>
<dbReference type="PANTHER" id="PTHR24056:SF46">
    <property type="entry name" value="CYCLIN-DEPENDENT KINASE 5"/>
    <property type="match status" value="1"/>
</dbReference>
<evidence type="ECO:0000256" key="20">
    <source>
        <dbReference type="ARBA" id="ARBA00049280"/>
    </source>
</evidence>
<dbReference type="GO" id="GO:0005737">
    <property type="term" value="C:cytoplasm"/>
    <property type="evidence" value="ECO:0007669"/>
    <property type="project" value="TreeGrafter"/>
</dbReference>
<comment type="subunit">
    <text evidence="14">May form a complex composed of at least the catalytic subunit CRK2 and a cyclin.</text>
</comment>
<dbReference type="InterPro" id="IPR011009">
    <property type="entry name" value="Kinase-like_dom_sf"/>
</dbReference>
<keyword evidence="10 24" id="KW-0418">Kinase</keyword>
<keyword evidence="6" id="KW-0132">Cell division</keyword>
<dbReference type="PROSITE" id="PS50011">
    <property type="entry name" value="PROTEIN_KINASE_DOM"/>
    <property type="match status" value="1"/>
</dbReference>
<dbReference type="InterPro" id="IPR000719">
    <property type="entry name" value="Prot_kinase_dom"/>
</dbReference>
<dbReference type="Proteomes" id="UP000039865">
    <property type="component" value="Unassembled WGS sequence"/>
</dbReference>
<evidence type="ECO:0000256" key="10">
    <source>
        <dbReference type="ARBA" id="ARBA00022777"/>
    </source>
</evidence>